<reference evidence="1 2" key="1">
    <citation type="submission" date="2017-01" db="EMBL/GenBank/DDBJ databases">
        <authorList>
            <person name="Mah S.A."/>
            <person name="Swanson W.J."/>
            <person name="Moy G.W."/>
            <person name="Vacquier V.D."/>
        </authorList>
    </citation>
    <scope>NUCLEOTIDE SEQUENCE [LARGE SCALE GENOMIC DNA]</scope>
    <source>
        <strain evidence="1 2">ATCC 29606</strain>
    </source>
</reference>
<dbReference type="AlphaFoldDB" id="A0A1N6UFZ1"/>
<protein>
    <submittedName>
        <fullName evidence="1">Uncharacterized protein</fullName>
    </submittedName>
</protein>
<proteinExistence type="predicted"/>
<accession>A0A1N6UFZ1</accession>
<evidence type="ECO:0000313" key="2">
    <source>
        <dbReference type="Proteomes" id="UP000186079"/>
    </source>
</evidence>
<dbReference type="RefSeq" id="WP_052199794.1">
    <property type="nucleotide sequence ID" value="NZ_FTMC01000008.1"/>
</dbReference>
<dbReference type="Proteomes" id="UP000186079">
    <property type="component" value="Unassembled WGS sequence"/>
</dbReference>
<dbReference type="EMBL" id="FTMC01000008">
    <property type="protein sequence ID" value="SIQ64565.1"/>
    <property type="molecule type" value="Genomic_DNA"/>
</dbReference>
<name>A0A1N6UFZ1_9PSED</name>
<evidence type="ECO:0000313" key="1">
    <source>
        <dbReference type="EMBL" id="SIQ64565.1"/>
    </source>
</evidence>
<sequence length="77" mass="8795">MDNHNDYQEQMTDAARQFVARHRDEHLGNDQQLFERTTDYLVTSLDVPAFMAPRLAHLAMSPAPDEPVAEHWDSATA</sequence>
<organism evidence="1 2">
    <name type="scientific">Pseudomonas flexibilis</name>
    <dbReference type="NCBI Taxonomy" id="706570"/>
    <lineage>
        <taxon>Bacteria</taxon>
        <taxon>Pseudomonadati</taxon>
        <taxon>Pseudomonadota</taxon>
        <taxon>Gammaproteobacteria</taxon>
        <taxon>Pseudomonadales</taxon>
        <taxon>Pseudomonadaceae</taxon>
        <taxon>Pseudomonas</taxon>
    </lineage>
</organism>
<gene>
    <name evidence="1" type="ORF">SAMN05421672_108136</name>
</gene>